<accession>A0A9D2ASC2</accession>
<dbReference type="InterPro" id="IPR000847">
    <property type="entry name" value="LysR_HTH_N"/>
</dbReference>
<dbReference type="SUPFAM" id="SSF46785">
    <property type="entry name" value="Winged helix' DNA-binding domain"/>
    <property type="match status" value="1"/>
</dbReference>
<dbReference type="EMBL" id="DXFD01000091">
    <property type="protein sequence ID" value="HIX47261.1"/>
    <property type="molecule type" value="Genomic_DNA"/>
</dbReference>
<dbReference type="InterPro" id="IPR036388">
    <property type="entry name" value="WH-like_DNA-bd_sf"/>
</dbReference>
<evidence type="ECO:0000313" key="7">
    <source>
        <dbReference type="Proteomes" id="UP000824249"/>
    </source>
</evidence>
<dbReference type="Pfam" id="PF03466">
    <property type="entry name" value="LysR_substrate"/>
    <property type="match status" value="1"/>
</dbReference>
<dbReference type="AlphaFoldDB" id="A0A9D2ASC2"/>
<dbReference type="Pfam" id="PF00126">
    <property type="entry name" value="HTH_1"/>
    <property type="match status" value="1"/>
</dbReference>
<evidence type="ECO:0000256" key="4">
    <source>
        <dbReference type="ARBA" id="ARBA00023163"/>
    </source>
</evidence>
<evidence type="ECO:0000256" key="2">
    <source>
        <dbReference type="ARBA" id="ARBA00023015"/>
    </source>
</evidence>
<reference evidence="6" key="1">
    <citation type="journal article" date="2021" name="PeerJ">
        <title>Extensive microbial diversity within the chicken gut microbiome revealed by metagenomics and culture.</title>
        <authorList>
            <person name="Gilroy R."/>
            <person name="Ravi A."/>
            <person name="Getino M."/>
            <person name="Pursley I."/>
            <person name="Horton D.L."/>
            <person name="Alikhan N.F."/>
            <person name="Baker D."/>
            <person name="Gharbi K."/>
            <person name="Hall N."/>
            <person name="Watson M."/>
            <person name="Adriaenssens E.M."/>
            <person name="Foster-Nyarko E."/>
            <person name="Jarju S."/>
            <person name="Secka A."/>
            <person name="Antonio M."/>
            <person name="Oren A."/>
            <person name="Chaudhuri R.R."/>
            <person name="La Ragione R."/>
            <person name="Hildebrand F."/>
            <person name="Pallen M.J."/>
        </authorList>
    </citation>
    <scope>NUCLEOTIDE SEQUENCE</scope>
    <source>
        <strain evidence="6">26628</strain>
    </source>
</reference>
<dbReference type="PANTHER" id="PTHR30126">
    <property type="entry name" value="HTH-TYPE TRANSCRIPTIONAL REGULATOR"/>
    <property type="match status" value="1"/>
</dbReference>
<keyword evidence="4" id="KW-0804">Transcription</keyword>
<dbReference type="GO" id="GO:0000976">
    <property type="term" value="F:transcription cis-regulatory region binding"/>
    <property type="evidence" value="ECO:0007669"/>
    <property type="project" value="TreeGrafter"/>
</dbReference>
<dbReference type="PRINTS" id="PR00039">
    <property type="entry name" value="HTHLYSR"/>
</dbReference>
<protein>
    <submittedName>
        <fullName evidence="6">LysR family transcriptional regulator</fullName>
    </submittedName>
</protein>
<keyword evidence="3" id="KW-0238">DNA-binding</keyword>
<gene>
    <name evidence="6" type="ORF">H9737_06205</name>
</gene>
<dbReference type="GO" id="GO:0003700">
    <property type="term" value="F:DNA-binding transcription factor activity"/>
    <property type="evidence" value="ECO:0007669"/>
    <property type="project" value="InterPro"/>
</dbReference>
<reference evidence="6" key="2">
    <citation type="submission" date="2021-04" db="EMBL/GenBank/DDBJ databases">
        <authorList>
            <person name="Gilroy R."/>
        </authorList>
    </citation>
    <scope>NUCLEOTIDE SEQUENCE</scope>
    <source>
        <strain evidence="6">26628</strain>
    </source>
</reference>
<dbReference type="InterPro" id="IPR036390">
    <property type="entry name" value="WH_DNA-bd_sf"/>
</dbReference>
<evidence type="ECO:0000259" key="5">
    <source>
        <dbReference type="PROSITE" id="PS50931"/>
    </source>
</evidence>
<comment type="caution">
    <text evidence="6">The sequence shown here is derived from an EMBL/GenBank/DDBJ whole genome shotgun (WGS) entry which is preliminary data.</text>
</comment>
<evidence type="ECO:0000313" key="6">
    <source>
        <dbReference type="EMBL" id="HIX47261.1"/>
    </source>
</evidence>
<evidence type="ECO:0000256" key="1">
    <source>
        <dbReference type="ARBA" id="ARBA00009437"/>
    </source>
</evidence>
<organism evidence="6 7">
    <name type="scientific">Candidatus Borkfalkia faecigallinarum</name>
    <dbReference type="NCBI Taxonomy" id="2838509"/>
    <lineage>
        <taxon>Bacteria</taxon>
        <taxon>Bacillati</taxon>
        <taxon>Bacillota</taxon>
        <taxon>Clostridia</taxon>
        <taxon>Christensenellales</taxon>
        <taxon>Christensenellaceae</taxon>
        <taxon>Candidatus Borkfalkia</taxon>
    </lineage>
</organism>
<feature type="domain" description="HTH lysR-type" evidence="5">
    <location>
        <begin position="1"/>
        <end position="58"/>
    </location>
</feature>
<dbReference type="SUPFAM" id="SSF53850">
    <property type="entry name" value="Periplasmic binding protein-like II"/>
    <property type="match status" value="1"/>
</dbReference>
<dbReference type="Gene3D" id="3.40.190.10">
    <property type="entry name" value="Periplasmic binding protein-like II"/>
    <property type="match status" value="2"/>
</dbReference>
<name>A0A9D2ASC2_9FIRM</name>
<proteinExistence type="inferred from homology"/>
<comment type="similarity">
    <text evidence="1">Belongs to the LysR transcriptional regulatory family.</text>
</comment>
<sequence>MNSDGIRTFLMLSKLKNFTRTAERMYVAQSTVTNRIAELENETGRKLFARRQGGVELTEEGQLFLSYAQRICDLEDSFIREVNAAARYDKALRVGCINAVYESSLYPALSGFFRTHADVSLKIVLGHSTDLLQMLQENLIDIAFSYLPLKKSGFVGHRFSSDRLVLAVSPARNAYPGGIRKAELLECEYLMCNFAFGDAGEFVRSLFPPRHAFRFEVDNSGKVAQYLLDGLGYSFLPYKMVEEHVRAGRLQVVRPLDFAVPELVSYCAYRRGDALAGALAALAGGEQKG</sequence>
<keyword evidence="2" id="KW-0805">Transcription regulation</keyword>
<dbReference type="InterPro" id="IPR005119">
    <property type="entry name" value="LysR_subst-bd"/>
</dbReference>
<dbReference type="CDD" id="cd05466">
    <property type="entry name" value="PBP2_LTTR_substrate"/>
    <property type="match status" value="1"/>
</dbReference>
<dbReference type="PROSITE" id="PS50931">
    <property type="entry name" value="HTH_LYSR"/>
    <property type="match status" value="1"/>
</dbReference>
<dbReference type="PANTHER" id="PTHR30126:SF40">
    <property type="entry name" value="HTH-TYPE TRANSCRIPTIONAL REGULATOR GLTR"/>
    <property type="match status" value="1"/>
</dbReference>
<dbReference type="Proteomes" id="UP000824249">
    <property type="component" value="Unassembled WGS sequence"/>
</dbReference>
<evidence type="ECO:0000256" key="3">
    <source>
        <dbReference type="ARBA" id="ARBA00023125"/>
    </source>
</evidence>
<dbReference type="Gene3D" id="1.10.10.10">
    <property type="entry name" value="Winged helix-like DNA-binding domain superfamily/Winged helix DNA-binding domain"/>
    <property type="match status" value="1"/>
</dbReference>